<evidence type="ECO:0000313" key="2">
    <source>
        <dbReference type="Proteomes" id="UP000005974"/>
    </source>
</evidence>
<sequence length="36" mass="4103">MEKQEIKAEERNAIFGKIILGYAIFEETSLKTNSSL</sequence>
<reference evidence="1 2" key="1">
    <citation type="submission" date="2012-02" db="EMBL/GenBank/DDBJ databases">
        <title>The Genome Sequence of Bacteroides dorei CL02T12C06.</title>
        <authorList>
            <consortium name="The Broad Institute Genome Sequencing Platform"/>
            <person name="Earl A."/>
            <person name="Ward D."/>
            <person name="Feldgarden M."/>
            <person name="Gevers D."/>
            <person name="Zitomersky N.L."/>
            <person name="Coyne M.J."/>
            <person name="Comstock L.E."/>
            <person name="Young S.K."/>
            <person name="Zeng Q."/>
            <person name="Gargeya S."/>
            <person name="Fitzgerald M."/>
            <person name="Haas B."/>
            <person name="Abouelleil A."/>
            <person name="Alvarado L."/>
            <person name="Arachchi H.M."/>
            <person name="Berlin A."/>
            <person name="Chapman S.B."/>
            <person name="Gearin G."/>
            <person name="Goldberg J."/>
            <person name="Griggs A."/>
            <person name="Gujja S."/>
            <person name="Hansen M."/>
            <person name="Heiman D."/>
            <person name="Howarth C."/>
            <person name="Larimer J."/>
            <person name="Lui A."/>
            <person name="MacDonald P.J.P."/>
            <person name="McCowen C."/>
            <person name="Montmayeur A."/>
            <person name="Murphy C."/>
            <person name="Neiman D."/>
            <person name="Pearson M."/>
            <person name="Priest M."/>
            <person name="Roberts A."/>
            <person name="Saif S."/>
            <person name="Shea T."/>
            <person name="Sisk P."/>
            <person name="Stolte C."/>
            <person name="Sykes S."/>
            <person name="Wortman J."/>
            <person name="Nusbaum C."/>
            <person name="Birren B."/>
        </authorList>
    </citation>
    <scope>NUCLEOTIDE SEQUENCE [LARGE SCALE GENOMIC DNA]</scope>
    <source>
        <strain evidence="1 2">CL02T12C06</strain>
    </source>
</reference>
<organism evidence="1 2">
    <name type="scientific">Phocaeicola dorei CL02T12C06</name>
    <dbReference type="NCBI Taxonomy" id="997876"/>
    <lineage>
        <taxon>Bacteria</taxon>
        <taxon>Pseudomonadati</taxon>
        <taxon>Bacteroidota</taxon>
        <taxon>Bacteroidia</taxon>
        <taxon>Bacteroidales</taxon>
        <taxon>Bacteroidaceae</taxon>
        <taxon>Phocaeicola</taxon>
    </lineage>
</organism>
<accession>I8WPH9</accession>
<protein>
    <submittedName>
        <fullName evidence="1">Uncharacterized protein</fullName>
    </submittedName>
</protein>
<name>I8WPH9_9BACT</name>
<keyword evidence="2" id="KW-1185">Reference proteome</keyword>
<comment type="caution">
    <text evidence="1">The sequence shown here is derived from an EMBL/GenBank/DDBJ whole genome shotgun (WGS) entry which is preliminary data.</text>
</comment>
<gene>
    <name evidence="1" type="ORF">HMPREF1064_00440</name>
</gene>
<proteinExistence type="predicted"/>
<dbReference type="AlphaFoldDB" id="I8WPH9"/>
<evidence type="ECO:0000313" key="1">
    <source>
        <dbReference type="EMBL" id="EIY39752.1"/>
    </source>
</evidence>
<dbReference type="HOGENOM" id="CLU_3247149_0_0_10"/>
<dbReference type="EMBL" id="AGXJ01000010">
    <property type="protein sequence ID" value="EIY39752.1"/>
    <property type="molecule type" value="Genomic_DNA"/>
</dbReference>
<dbReference type="Proteomes" id="UP000005974">
    <property type="component" value="Unassembled WGS sequence"/>
</dbReference>